<feature type="compositionally biased region" description="Low complexity" evidence="1">
    <location>
        <begin position="21"/>
        <end position="37"/>
    </location>
</feature>
<gene>
    <name evidence="2" type="ORF">B0H64DRAFT_471548</name>
</gene>
<feature type="compositionally biased region" description="Basic residues" evidence="1">
    <location>
        <begin position="596"/>
        <end position="605"/>
    </location>
</feature>
<dbReference type="EMBL" id="JAUEPN010000002">
    <property type="protein sequence ID" value="KAK3298222.1"/>
    <property type="molecule type" value="Genomic_DNA"/>
</dbReference>
<accession>A0AAE0HKH5</accession>
<comment type="caution">
    <text evidence="2">The sequence shown here is derived from an EMBL/GenBank/DDBJ whole genome shotgun (WGS) entry which is preliminary data.</text>
</comment>
<feature type="region of interest" description="Disordered" evidence="1">
    <location>
        <begin position="746"/>
        <end position="820"/>
    </location>
</feature>
<evidence type="ECO:0000313" key="2">
    <source>
        <dbReference type="EMBL" id="KAK3298222.1"/>
    </source>
</evidence>
<organism evidence="2 3">
    <name type="scientific">Chaetomium fimeti</name>
    <dbReference type="NCBI Taxonomy" id="1854472"/>
    <lineage>
        <taxon>Eukaryota</taxon>
        <taxon>Fungi</taxon>
        <taxon>Dikarya</taxon>
        <taxon>Ascomycota</taxon>
        <taxon>Pezizomycotina</taxon>
        <taxon>Sordariomycetes</taxon>
        <taxon>Sordariomycetidae</taxon>
        <taxon>Sordariales</taxon>
        <taxon>Chaetomiaceae</taxon>
        <taxon>Chaetomium</taxon>
    </lineage>
</organism>
<feature type="compositionally biased region" description="Polar residues" evidence="1">
    <location>
        <begin position="170"/>
        <end position="181"/>
    </location>
</feature>
<feature type="compositionally biased region" description="Basic and acidic residues" evidence="1">
    <location>
        <begin position="746"/>
        <end position="760"/>
    </location>
</feature>
<evidence type="ECO:0000256" key="1">
    <source>
        <dbReference type="SAM" id="MobiDB-lite"/>
    </source>
</evidence>
<dbReference type="GeneID" id="87844835"/>
<reference evidence="2" key="1">
    <citation type="journal article" date="2023" name="Mol. Phylogenet. Evol.">
        <title>Genome-scale phylogeny and comparative genomics of the fungal order Sordariales.</title>
        <authorList>
            <person name="Hensen N."/>
            <person name="Bonometti L."/>
            <person name="Westerberg I."/>
            <person name="Brannstrom I.O."/>
            <person name="Guillou S."/>
            <person name="Cros-Aarteil S."/>
            <person name="Calhoun S."/>
            <person name="Haridas S."/>
            <person name="Kuo A."/>
            <person name="Mondo S."/>
            <person name="Pangilinan J."/>
            <person name="Riley R."/>
            <person name="LaButti K."/>
            <person name="Andreopoulos B."/>
            <person name="Lipzen A."/>
            <person name="Chen C."/>
            <person name="Yan M."/>
            <person name="Daum C."/>
            <person name="Ng V."/>
            <person name="Clum A."/>
            <person name="Steindorff A."/>
            <person name="Ohm R.A."/>
            <person name="Martin F."/>
            <person name="Silar P."/>
            <person name="Natvig D.O."/>
            <person name="Lalanne C."/>
            <person name="Gautier V."/>
            <person name="Ament-Velasquez S.L."/>
            <person name="Kruys A."/>
            <person name="Hutchinson M.I."/>
            <person name="Powell A.J."/>
            <person name="Barry K."/>
            <person name="Miller A.N."/>
            <person name="Grigoriev I.V."/>
            <person name="Debuchy R."/>
            <person name="Gladieux P."/>
            <person name="Hiltunen Thoren M."/>
            <person name="Johannesson H."/>
        </authorList>
    </citation>
    <scope>NUCLEOTIDE SEQUENCE</scope>
    <source>
        <strain evidence="2">CBS 168.71</strain>
    </source>
</reference>
<protein>
    <recommendedName>
        <fullName evidence="4">Myb-like domain-containing protein</fullName>
    </recommendedName>
</protein>
<name>A0AAE0HKH5_9PEZI</name>
<dbReference type="Proteomes" id="UP001278766">
    <property type="component" value="Unassembled WGS sequence"/>
</dbReference>
<sequence>MSGRGRGRPASRSAQEPAAGSSRRSTRQQQQHQNMPQPEEPQQHGDSSEQQHEEHQPQDGQQLEHDLDPQLEDPMSAALYNQVIDPAISGPQDGGMPPPPVPSAKSVRGQAGPPFARRNTRRTSETPGSSSSMSIRSAPVTDAFSSQQEPHGTALNRPATGIMFEPPSHAPSTVSSATNDTPGREAARARLMTAMLSRLFTAADDFFMHLCSEQVDQETWEGEREGFKKAFEAYRTYYVRDDTEPVVNPTFVTDVMRLEKASLHWYKVVRVVSAANLVMLLGDTTPGNQESPLSLHALESNFPDCFIGEGSINADNAMNQQIIEQILMIRTQLTILRLKELAKSSGPFHPRLQVAGIWCDGDVSLESIEAFLGNNNDGLQLKPIAPAESEVAALARDRNAIPTRFGSICKMLPDQEVDGDSLDLSQFETLYPFPDFLDNLGNFTKTCFESIKLQLHQESVHSSATSRADSQIRSQLEADSIGQAFDRADLDVQPAFNMNSLRMLKQLEQQGASMYGDNHGLPPSSYPPAPRIPYPPGFSSPSHALGYGDPSQQSGFQPPGSIYAESAVQALGRKRQAQGEPSTGDGTAGPAGSPAKKTRVRRKKNVVPGVPEAAMGAPSTGAPGSAPVAPSQYPPLPGTQDEPDFDALSQRTREISAAARKVKEPQVRSGWVRRDILLLVKAVNTYQCKWSTIEKEIKAGTIPFERPRDQQALRDKARLLKQDFLKTDTLLPRGFDLVVLGKKEKEAVKSVGKNPDRKEEDVDENGQPINTEFSAEVMAPRGALLDQLPPVEPQPEQQQQPEPESQPEPQQAVPEQIAAA</sequence>
<keyword evidence="3" id="KW-1185">Reference proteome</keyword>
<feature type="compositionally biased region" description="Low complexity" evidence="1">
    <location>
        <begin position="794"/>
        <end position="820"/>
    </location>
</feature>
<dbReference type="AlphaFoldDB" id="A0AAE0HKH5"/>
<feature type="compositionally biased region" description="Basic and acidic residues" evidence="1">
    <location>
        <begin position="41"/>
        <end position="68"/>
    </location>
</feature>
<evidence type="ECO:0008006" key="4">
    <source>
        <dbReference type="Google" id="ProtNLM"/>
    </source>
</evidence>
<proteinExistence type="predicted"/>
<dbReference type="RefSeq" id="XP_062661736.1">
    <property type="nucleotide sequence ID" value="XM_062807887.1"/>
</dbReference>
<evidence type="ECO:0000313" key="3">
    <source>
        <dbReference type="Proteomes" id="UP001278766"/>
    </source>
</evidence>
<feature type="region of interest" description="Disordered" evidence="1">
    <location>
        <begin position="513"/>
        <end position="645"/>
    </location>
</feature>
<reference evidence="2" key="2">
    <citation type="submission" date="2023-06" db="EMBL/GenBank/DDBJ databases">
        <authorList>
            <consortium name="Lawrence Berkeley National Laboratory"/>
            <person name="Haridas S."/>
            <person name="Hensen N."/>
            <person name="Bonometti L."/>
            <person name="Westerberg I."/>
            <person name="Brannstrom I.O."/>
            <person name="Guillou S."/>
            <person name="Cros-Aarteil S."/>
            <person name="Calhoun S."/>
            <person name="Kuo A."/>
            <person name="Mondo S."/>
            <person name="Pangilinan J."/>
            <person name="Riley R."/>
            <person name="Labutti K."/>
            <person name="Andreopoulos B."/>
            <person name="Lipzen A."/>
            <person name="Chen C."/>
            <person name="Yanf M."/>
            <person name="Daum C."/>
            <person name="Ng V."/>
            <person name="Clum A."/>
            <person name="Steindorff A."/>
            <person name="Ohm R."/>
            <person name="Martin F."/>
            <person name="Silar P."/>
            <person name="Natvig D."/>
            <person name="Lalanne C."/>
            <person name="Gautier V."/>
            <person name="Ament-Velasquez S.L."/>
            <person name="Kruys A."/>
            <person name="Hutchinson M.I."/>
            <person name="Powell A.J."/>
            <person name="Barry K."/>
            <person name="Miller A.N."/>
            <person name="Grigoriev I.V."/>
            <person name="Debuchy R."/>
            <person name="Gladieux P."/>
            <person name="Thoren M.H."/>
            <person name="Johannesson H."/>
        </authorList>
    </citation>
    <scope>NUCLEOTIDE SEQUENCE</scope>
    <source>
        <strain evidence="2">CBS 168.71</strain>
    </source>
</reference>
<feature type="compositionally biased region" description="Pro residues" evidence="1">
    <location>
        <begin position="524"/>
        <end position="538"/>
    </location>
</feature>
<feature type="region of interest" description="Disordered" evidence="1">
    <location>
        <begin position="1"/>
        <end position="183"/>
    </location>
</feature>